<dbReference type="STRING" id="1238425.J07HQW2_01647"/>
<dbReference type="Proteomes" id="UP000030710">
    <property type="component" value="Unassembled WGS sequence"/>
</dbReference>
<evidence type="ECO:0000313" key="2">
    <source>
        <dbReference type="Proteomes" id="UP000030710"/>
    </source>
</evidence>
<dbReference type="EMBL" id="KE356561">
    <property type="protein sequence ID" value="ERG95198.1"/>
    <property type="molecule type" value="Genomic_DNA"/>
</dbReference>
<sequence>MKRTRGDGPGEWGNLTCRVNPGNRWIAEWNTGYLSTRTRVPESLRGKGIAAEHVHEALSEGVDDTEVDVELVLATSGPPGG</sequence>
<protein>
    <recommendedName>
        <fullName evidence="3">N-acetyltransferase domain-containing protein</fullName>
    </recommendedName>
</protein>
<organism evidence="1 2">
    <name type="scientific">Haloquadratum walsbyi J07HQW2</name>
    <dbReference type="NCBI Taxonomy" id="1238425"/>
    <lineage>
        <taxon>Archaea</taxon>
        <taxon>Methanobacteriati</taxon>
        <taxon>Methanobacteriota</taxon>
        <taxon>Stenosarchaea group</taxon>
        <taxon>Halobacteria</taxon>
        <taxon>Halobacteriales</taxon>
        <taxon>Haloferacaceae</taxon>
        <taxon>Haloquadratum</taxon>
    </lineage>
</organism>
<gene>
    <name evidence="1" type="ORF">J07HQW2_01647</name>
</gene>
<dbReference type="RefSeq" id="WP_021054678.1">
    <property type="nucleotide sequence ID" value="NZ_KE356561.1"/>
</dbReference>
<proteinExistence type="predicted"/>
<reference evidence="1 2" key="1">
    <citation type="journal article" date="2013" name="PLoS ONE">
        <title>Assembly-driven community genomics of a hypersaline microbial ecosystem.</title>
        <authorList>
            <person name="Podell S."/>
            <person name="Ugalde J.A."/>
            <person name="Narasingarao P."/>
            <person name="Banfield J.F."/>
            <person name="Heidelberg K.B."/>
            <person name="Allen E.E."/>
        </authorList>
    </citation>
    <scope>NUCLEOTIDE SEQUENCE [LARGE SCALE GENOMIC DNA]</scope>
    <source>
        <strain evidence="2">J07HQW2</strain>
    </source>
</reference>
<name>U1NEK8_9EURY</name>
<accession>U1NEK8</accession>
<evidence type="ECO:0000313" key="1">
    <source>
        <dbReference type="EMBL" id="ERG95198.1"/>
    </source>
</evidence>
<dbReference type="HOGENOM" id="CLU_2565668_0_0_2"/>
<evidence type="ECO:0008006" key="3">
    <source>
        <dbReference type="Google" id="ProtNLM"/>
    </source>
</evidence>
<dbReference type="AlphaFoldDB" id="U1NEK8"/>